<evidence type="ECO:0000256" key="9">
    <source>
        <dbReference type="SAM" id="Phobius"/>
    </source>
</evidence>
<evidence type="ECO:0000313" key="11">
    <source>
        <dbReference type="Proteomes" id="UP000831787"/>
    </source>
</evidence>
<evidence type="ECO:0000256" key="5">
    <source>
        <dbReference type="ARBA" id="ARBA00022847"/>
    </source>
</evidence>
<feature type="transmembrane region" description="Helical" evidence="9">
    <location>
        <begin position="487"/>
        <end position="506"/>
    </location>
</feature>
<proteinExistence type="inferred from homology"/>
<dbReference type="CDD" id="cd01115">
    <property type="entry name" value="SLC13_permease"/>
    <property type="match status" value="1"/>
</dbReference>
<dbReference type="PANTHER" id="PTHR10283:SF82">
    <property type="entry name" value="SOLUTE CARRIER FAMILY 13 MEMBER 2"/>
    <property type="match status" value="1"/>
</dbReference>
<feature type="transmembrane region" description="Helical" evidence="9">
    <location>
        <begin position="396"/>
        <end position="416"/>
    </location>
</feature>
<dbReference type="Proteomes" id="UP000831787">
    <property type="component" value="Chromosome"/>
</dbReference>
<feature type="transmembrane region" description="Helical" evidence="9">
    <location>
        <begin position="358"/>
        <end position="375"/>
    </location>
</feature>
<keyword evidence="7 9" id="KW-0472">Membrane</keyword>
<dbReference type="Pfam" id="PF00939">
    <property type="entry name" value="Na_sulph_symp"/>
    <property type="match status" value="1"/>
</dbReference>
<name>A0ABY4ENS1_9BACI</name>
<feature type="transmembrane region" description="Helical" evidence="9">
    <location>
        <begin position="276"/>
        <end position="298"/>
    </location>
</feature>
<dbReference type="InterPro" id="IPR001898">
    <property type="entry name" value="SLC13A/DASS"/>
</dbReference>
<gene>
    <name evidence="10" type="ORF">MUN89_05930</name>
</gene>
<dbReference type="PANTHER" id="PTHR10283">
    <property type="entry name" value="SOLUTE CARRIER FAMILY 13 MEMBER"/>
    <property type="match status" value="1"/>
</dbReference>
<protein>
    <recommendedName>
        <fullName evidence="3">Sodium-dependent dicarboxylate transporter SdcS</fullName>
    </recommendedName>
    <alternativeName>
        <fullName evidence="8">Na(+)/dicarboxylate symporter</fullName>
    </alternativeName>
</protein>
<evidence type="ECO:0000256" key="3">
    <source>
        <dbReference type="ARBA" id="ARBA00020150"/>
    </source>
</evidence>
<evidence type="ECO:0000256" key="6">
    <source>
        <dbReference type="ARBA" id="ARBA00022989"/>
    </source>
</evidence>
<keyword evidence="6 9" id="KW-1133">Transmembrane helix</keyword>
<feature type="transmembrane region" description="Helical" evidence="9">
    <location>
        <begin position="164"/>
        <end position="186"/>
    </location>
</feature>
<evidence type="ECO:0000256" key="7">
    <source>
        <dbReference type="ARBA" id="ARBA00023136"/>
    </source>
</evidence>
<dbReference type="RefSeq" id="WP_244712244.1">
    <property type="nucleotide sequence ID" value="NZ_CP095073.1"/>
</dbReference>
<feature type="transmembrane region" description="Helical" evidence="9">
    <location>
        <begin position="93"/>
        <end position="117"/>
    </location>
</feature>
<evidence type="ECO:0000256" key="4">
    <source>
        <dbReference type="ARBA" id="ARBA00022692"/>
    </source>
</evidence>
<feature type="transmembrane region" description="Helical" evidence="9">
    <location>
        <begin position="61"/>
        <end position="81"/>
    </location>
</feature>
<feature type="transmembrane region" description="Helical" evidence="9">
    <location>
        <begin position="428"/>
        <end position="446"/>
    </location>
</feature>
<feature type="transmembrane region" description="Helical" evidence="9">
    <location>
        <begin position="137"/>
        <end position="155"/>
    </location>
</feature>
<keyword evidence="5" id="KW-0769">Symport</keyword>
<feature type="transmembrane region" description="Helical" evidence="9">
    <location>
        <begin position="518"/>
        <end position="539"/>
    </location>
</feature>
<evidence type="ECO:0000256" key="8">
    <source>
        <dbReference type="ARBA" id="ARBA00031174"/>
    </source>
</evidence>
<evidence type="ECO:0000313" key="10">
    <source>
        <dbReference type="EMBL" id="UOQ45483.1"/>
    </source>
</evidence>
<evidence type="ECO:0000256" key="2">
    <source>
        <dbReference type="ARBA" id="ARBA00006772"/>
    </source>
</evidence>
<keyword evidence="5" id="KW-0813">Transport</keyword>
<feature type="transmembrane region" description="Helical" evidence="9">
    <location>
        <begin position="458"/>
        <end position="481"/>
    </location>
</feature>
<keyword evidence="11" id="KW-1185">Reference proteome</keyword>
<comment type="subcellular location">
    <subcellularLocation>
        <location evidence="1">Membrane</location>
        <topology evidence="1">Multi-pass membrane protein</topology>
    </subcellularLocation>
</comment>
<accession>A0ABY4ENS1</accession>
<reference evidence="10 11" key="1">
    <citation type="submission" date="2022-04" db="EMBL/GenBank/DDBJ databases">
        <title>Halobacillus sp. isolated from saltern.</title>
        <authorList>
            <person name="Won M."/>
            <person name="Lee C.-M."/>
            <person name="Woen H.-Y."/>
            <person name="Kwon S.-W."/>
        </authorList>
    </citation>
    <scope>NUCLEOTIDE SEQUENCE [LARGE SCALE GENOMIC DNA]</scope>
    <source>
        <strain evidence="10 11">SSBR10-3</strain>
    </source>
</reference>
<dbReference type="EMBL" id="CP095073">
    <property type="protein sequence ID" value="UOQ45483.1"/>
    <property type="molecule type" value="Genomic_DNA"/>
</dbReference>
<keyword evidence="4 9" id="KW-0812">Transmembrane</keyword>
<sequence length="544" mass="59642">MYFYSFWEQLWRWDHKWKQDIKKTASFLFAKASSSATASKVVDVSEQKFEDKPPQPGNYSIVQRIGLLLGPLLYLSIILLVHPEGMSNEAVQMLGLICWIATWWVTEALPIPVTSLLPLLLFPITGVMEMGEVSSSYGDPLIFLFAGSFMIALTMEKWNLHKRIALAIIAFIGSSPNMIILGFMVATGFLSMWISNTATTMMMVPISLAVTKHVADLLKDTTNADFSPGDFPFGTAIMLGTAYSATIGGFGTLIGAPANTILAATVDRLYGIDISFARWMLFGIPMVVVLIPVMWIYLVKVAYPMEIKHLPGGRKIIKKELKELGKMSYEEKVVLTIFSITALAWITRSLVLENFIPGINDTIIALFGAFALFLIPSKNRKDSILDWNTVLKLPWGILWLFGGGLALAAGIVSSGLDKWIGHQLVNFSEIPFFIMVGLIIAVITLLTEFTSNTATSTMVYPIVAAGAAALGTDPIILMVAACMGATFAFMFPVAAPPNAIVFATGYIKMSQMAKTGIWLNLCSIVFSVIIVYFFVPLIFGGLLN</sequence>
<dbReference type="NCBIfam" id="TIGR00785">
    <property type="entry name" value="dass"/>
    <property type="match status" value="1"/>
</dbReference>
<comment type="similarity">
    <text evidence="2">Belongs to the SLC13A/DASS transporter (TC 2.A.47) family. NADC subfamily.</text>
</comment>
<evidence type="ECO:0000256" key="1">
    <source>
        <dbReference type="ARBA" id="ARBA00004141"/>
    </source>
</evidence>
<organism evidence="10 11">
    <name type="scientific">Halobacillus salinarum</name>
    <dbReference type="NCBI Taxonomy" id="2932257"/>
    <lineage>
        <taxon>Bacteria</taxon>
        <taxon>Bacillati</taxon>
        <taxon>Bacillota</taxon>
        <taxon>Bacilli</taxon>
        <taxon>Bacillales</taxon>
        <taxon>Bacillaceae</taxon>
        <taxon>Halobacillus</taxon>
    </lineage>
</organism>
<feature type="transmembrane region" description="Helical" evidence="9">
    <location>
        <begin position="231"/>
        <end position="256"/>
    </location>
</feature>